<dbReference type="AlphaFoldDB" id="A0A2S7C6P3"/>
<dbReference type="RefSeq" id="WP_104615065.1">
    <property type="nucleotide sequence ID" value="NZ_CP167817.1"/>
</dbReference>
<dbReference type="EMBL" id="MDEE01000007">
    <property type="protein sequence ID" value="PPU57223.1"/>
    <property type="molecule type" value="Genomic_DNA"/>
</dbReference>
<evidence type="ECO:0000313" key="2">
    <source>
        <dbReference type="Proteomes" id="UP000238908"/>
    </source>
</evidence>
<proteinExistence type="predicted"/>
<dbReference type="InterPro" id="IPR046732">
    <property type="entry name" value="DUF6624"/>
</dbReference>
<sequence length="227" mass="24126">MLATAHTTAASTQDDPAMAAALAKCPGAAAFVRTQEQAKADAATAPPAETAAPSEPALRARLLEMERLDQQVRNGDWSQAAMGKMLALDAEHLPQMRRIVAEHDGLPSVAQVGRDGVAAAWLLVQHADADPALQERVLGTLTRQGARRGEVSVHQQVLLTDRVLVANGKPQRYGSQLVPEQGRWVPKPIADPAQVDVLRAGMDEMPLADYVCVATQLFPVPSTPPGS</sequence>
<gene>
    <name evidence="1" type="ORF">XdyCFBP7245_07350</name>
</gene>
<reference evidence="1 2" key="1">
    <citation type="submission" date="2016-08" db="EMBL/GenBank/DDBJ databases">
        <authorList>
            <person name="Seilhamer J.J."/>
        </authorList>
    </citation>
    <scope>NUCLEOTIDE SEQUENCE [LARGE SCALE GENOMIC DNA]</scope>
    <source>
        <strain evidence="1 2">CFBP7245</strain>
    </source>
</reference>
<name>A0A2S7C6P3_9XANT</name>
<dbReference type="Proteomes" id="UP000238908">
    <property type="component" value="Unassembled WGS sequence"/>
</dbReference>
<dbReference type="Pfam" id="PF20329">
    <property type="entry name" value="DUF6624"/>
    <property type="match status" value="1"/>
</dbReference>
<organism evidence="1 2">
    <name type="scientific">Xanthomonas dyei</name>
    <dbReference type="NCBI Taxonomy" id="743699"/>
    <lineage>
        <taxon>Bacteria</taxon>
        <taxon>Pseudomonadati</taxon>
        <taxon>Pseudomonadota</taxon>
        <taxon>Gammaproteobacteria</taxon>
        <taxon>Lysobacterales</taxon>
        <taxon>Lysobacteraceae</taxon>
        <taxon>Xanthomonas</taxon>
    </lineage>
</organism>
<accession>A0A2S7C6P3</accession>
<protein>
    <submittedName>
        <fullName evidence="1">Uncharacterized protein</fullName>
    </submittedName>
</protein>
<comment type="caution">
    <text evidence="1">The sequence shown here is derived from an EMBL/GenBank/DDBJ whole genome shotgun (WGS) entry which is preliminary data.</text>
</comment>
<evidence type="ECO:0000313" key="1">
    <source>
        <dbReference type="EMBL" id="PPU57223.1"/>
    </source>
</evidence>